<dbReference type="EMBL" id="DXEL01000003">
    <property type="protein sequence ID" value="HIX73479.1"/>
    <property type="molecule type" value="Genomic_DNA"/>
</dbReference>
<evidence type="ECO:0000313" key="2">
    <source>
        <dbReference type="Proteomes" id="UP000886740"/>
    </source>
</evidence>
<organism evidence="1 2">
    <name type="scientific">Candidatus Parabacteroides intestinipullorum</name>
    <dbReference type="NCBI Taxonomy" id="2838723"/>
    <lineage>
        <taxon>Bacteria</taxon>
        <taxon>Pseudomonadati</taxon>
        <taxon>Bacteroidota</taxon>
        <taxon>Bacteroidia</taxon>
        <taxon>Bacteroidales</taxon>
        <taxon>Tannerellaceae</taxon>
        <taxon>Parabacteroides</taxon>
    </lineage>
</organism>
<dbReference type="AlphaFoldDB" id="A0A9D1X5V8"/>
<name>A0A9D1X5V8_9BACT</name>
<reference evidence="1" key="1">
    <citation type="journal article" date="2021" name="PeerJ">
        <title>Extensive microbial diversity within the chicken gut microbiome revealed by metagenomics and culture.</title>
        <authorList>
            <person name="Gilroy R."/>
            <person name="Ravi A."/>
            <person name="Getino M."/>
            <person name="Pursley I."/>
            <person name="Horton D.L."/>
            <person name="Alikhan N.F."/>
            <person name="Baker D."/>
            <person name="Gharbi K."/>
            <person name="Hall N."/>
            <person name="Watson M."/>
            <person name="Adriaenssens E.M."/>
            <person name="Foster-Nyarko E."/>
            <person name="Jarju S."/>
            <person name="Secka A."/>
            <person name="Antonio M."/>
            <person name="Oren A."/>
            <person name="Chaudhuri R.R."/>
            <person name="La Ragione R."/>
            <person name="Hildebrand F."/>
            <person name="Pallen M.J."/>
        </authorList>
    </citation>
    <scope>NUCLEOTIDE SEQUENCE</scope>
    <source>
        <strain evidence="1">ChiGjej6B6-14162</strain>
    </source>
</reference>
<proteinExistence type="predicted"/>
<sequence length="277" mass="30890">MRNILFTLMLISTMTVMGQTKGRFDVYEFNTLKLHVYYTNDALGDASYIVEGKEAIVTLEQPLFKDNVAEFDTYLAKLGKPVEQRVTNYHIGGTGNHDHVMVAGMPKFTEGPVYGGMIRNFQEIFGDSMTDLPTGKVSEVNFNKSYTWAGISFEFRHGATSDFPAASIIIGDKVYYTHWTPAQSHISHLQITSPEAIDAEIAEAEKSLESGCELFIGGHGGATNADAVRFKIRYLKDMKRLLAENKTEETFIEAMKKAYPDLPEADGLTELAKALYK</sequence>
<reference evidence="1" key="2">
    <citation type="submission" date="2021-04" db="EMBL/GenBank/DDBJ databases">
        <authorList>
            <person name="Gilroy R."/>
        </authorList>
    </citation>
    <scope>NUCLEOTIDE SEQUENCE</scope>
    <source>
        <strain evidence="1">ChiGjej6B6-14162</strain>
    </source>
</reference>
<gene>
    <name evidence="1" type="ORF">H9977_00235</name>
</gene>
<dbReference type="Proteomes" id="UP000886740">
    <property type="component" value="Unassembled WGS sequence"/>
</dbReference>
<comment type="caution">
    <text evidence="1">The sequence shown here is derived from an EMBL/GenBank/DDBJ whole genome shotgun (WGS) entry which is preliminary data.</text>
</comment>
<accession>A0A9D1X5V8</accession>
<evidence type="ECO:0000313" key="1">
    <source>
        <dbReference type="EMBL" id="HIX73479.1"/>
    </source>
</evidence>
<protein>
    <submittedName>
        <fullName evidence="1">Uncharacterized protein</fullName>
    </submittedName>
</protein>